<keyword evidence="4 16" id="KW-0812">Transmembrane</keyword>
<dbReference type="NCBIfam" id="TIGR01494">
    <property type="entry name" value="ATPase_P-type"/>
    <property type="match status" value="3"/>
</dbReference>
<keyword evidence="20" id="KW-1185">Reference proteome</keyword>
<dbReference type="InterPro" id="IPR036412">
    <property type="entry name" value="HAD-like_sf"/>
</dbReference>
<evidence type="ECO:0000256" key="13">
    <source>
        <dbReference type="ARBA" id="ARBA00023008"/>
    </source>
</evidence>
<dbReference type="FunFam" id="3.40.50.1000:FF:000144">
    <property type="entry name" value="copper-transporting ATPase 1 isoform X2"/>
    <property type="match status" value="1"/>
</dbReference>
<feature type="transmembrane region" description="Helical" evidence="16">
    <location>
        <begin position="996"/>
        <end position="1017"/>
    </location>
</feature>
<evidence type="ECO:0000259" key="18">
    <source>
        <dbReference type="SMART" id="SM00831"/>
    </source>
</evidence>
<dbReference type="SUPFAM" id="SSF56784">
    <property type="entry name" value="HAD-like"/>
    <property type="match status" value="1"/>
</dbReference>
<dbReference type="SMART" id="SM00831">
    <property type="entry name" value="Cation_ATPase_N"/>
    <property type="match status" value="1"/>
</dbReference>
<dbReference type="EMBL" id="MTYJ01000006">
    <property type="protein sequence ID" value="OQV24443.1"/>
    <property type="molecule type" value="Genomic_DNA"/>
</dbReference>
<dbReference type="SFLD" id="SFLDS00003">
    <property type="entry name" value="Haloacid_Dehalogenase"/>
    <property type="match status" value="1"/>
</dbReference>
<feature type="transmembrane region" description="Helical" evidence="16">
    <location>
        <begin position="957"/>
        <end position="976"/>
    </location>
</feature>
<comment type="similarity">
    <text evidence="16">Belongs to the cation transport ATPase (P-type) (TC 3.A.3) family.</text>
</comment>
<dbReference type="Gene3D" id="2.70.150.10">
    <property type="entry name" value="Calcium-transporting ATPase, cytoplasmic transduction domain A"/>
    <property type="match status" value="1"/>
</dbReference>
<dbReference type="PANTHER" id="PTHR24093">
    <property type="entry name" value="CATION TRANSPORTING ATPASE"/>
    <property type="match status" value="1"/>
</dbReference>
<dbReference type="PANTHER" id="PTHR24093:SF369">
    <property type="entry name" value="CALCIUM-TRANSPORTING ATPASE"/>
    <property type="match status" value="1"/>
</dbReference>
<keyword evidence="9 16" id="KW-0067">ATP-binding</keyword>
<evidence type="ECO:0000256" key="10">
    <source>
        <dbReference type="ARBA" id="ARBA00022842"/>
    </source>
</evidence>
<dbReference type="PRINTS" id="PR00119">
    <property type="entry name" value="CATATPASE"/>
</dbReference>
<dbReference type="InterPro" id="IPR018303">
    <property type="entry name" value="ATPase_P-typ_P_site"/>
</dbReference>
<evidence type="ECO:0000256" key="1">
    <source>
        <dbReference type="ARBA" id="ARBA00004127"/>
    </source>
</evidence>
<dbReference type="SFLD" id="SFLDG00002">
    <property type="entry name" value="C1.7:_P-type_atpase_like"/>
    <property type="match status" value="1"/>
</dbReference>
<comment type="catalytic activity">
    <reaction evidence="16">
        <text>Ca(2+)(in) + ATP + H2O = Ca(2+)(out) + ADP + phosphate + H(+)</text>
        <dbReference type="Rhea" id="RHEA:18105"/>
        <dbReference type="ChEBI" id="CHEBI:15377"/>
        <dbReference type="ChEBI" id="CHEBI:15378"/>
        <dbReference type="ChEBI" id="CHEBI:29108"/>
        <dbReference type="ChEBI" id="CHEBI:30616"/>
        <dbReference type="ChEBI" id="CHEBI:43474"/>
        <dbReference type="ChEBI" id="CHEBI:456216"/>
        <dbReference type="EC" id="7.2.2.10"/>
    </reaction>
</comment>
<evidence type="ECO:0000256" key="17">
    <source>
        <dbReference type="SAM" id="MobiDB-lite"/>
    </source>
</evidence>
<dbReference type="Gene3D" id="3.40.50.1000">
    <property type="entry name" value="HAD superfamily/HAD-like"/>
    <property type="match status" value="1"/>
</dbReference>
<dbReference type="GO" id="GO:0005524">
    <property type="term" value="F:ATP binding"/>
    <property type="evidence" value="ECO:0007669"/>
    <property type="project" value="UniProtKB-KW"/>
</dbReference>
<dbReference type="InterPro" id="IPR059000">
    <property type="entry name" value="ATPase_P-type_domA"/>
</dbReference>
<dbReference type="GO" id="GO:0051480">
    <property type="term" value="P:regulation of cytosolic calcium ion concentration"/>
    <property type="evidence" value="ECO:0007669"/>
    <property type="project" value="TreeGrafter"/>
</dbReference>
<keyword evidence="3 16" id="KW-0109">Calcium transport</keyword>
<evidence type="ECO:0000256" key="7">
    <source>
        <dbReference type="ARBA" id="ARBA00022796"/>
    </source>
</evidence>
<dbReference type="Pfam" id="PF00122">
    <property type="entry name" value="E1-E2_ATPase"/>
    <property type="match status" value="1"/>
</dbReference>
<feature type="transmembrane region" description="Helical" evidence="16">
    <location>
        <begin position="1029"/>
        <end position="1046"/>
    </location>
</feature>
<dbReference type="SUPFAM" id="SSF81660">
    <property type="entry name" value="Metal cation-transporting ATPase, ATP-binding domain N"/>
    <property type="match status" value="1"/>
</dbReference>
<feature type="region of interest" description="Disordered" evidence="17">
    <location>
        <begin position="295"/>
        <end position="318"/>
    </location>
</feature>
<keyword evidence="7" id="KW-0187">Copper transport</keyword>
<comment type="caution">
    <text evidence="19">The sequence shown here is derived from an EMBL/GenBank/DDBJ whole genome shotgun (WGS) entry which is preliminary data.</text>
</comment>
<keyword evidence="14 16" id="KW-0406">Ion transport</keyword>
<reference evidence="20" key="1">
    <citation type="submission" date="2017-01" db="EMBL/GenBank/DDBJ databases">
        <title>Comparative genomics of anhydrobiosis in the tardigrade Hypsibius dujardini.</title>
        <authorList>
            <person name="Yoshida Y."/>
            <person name="Koutsovoulos G."/>
            <person name="Laetsch D."/>
            <person name="Stevens L."/>
            <person name="Kumar S."/>
            <person name="Horikawa D."/>
            <person name="Ishino K."/>
            <person name="Komine S."/>
            <person name="Tomita M."/>
            <person name="Blaxter M."/>
            <person name="Arakawa K."/>
        </authorList>
    </citation>
    <scope>NUCLEOTIDE SEQUENCE [LARGE SCALE GENOMIC DNA]</scope>
    <source>
        <strain evidence="20">Z151</strain>
    </source>
</reference>
<dbReference type="Pfam" id="PF00689">
    <property type="entry name" value="Cation_ATPase_C"/>
    <property type="match status" value="1"/>
</dbReference>
<evidence type="ECO:0000256" key="2">
    <source>
        <dbReference type="ARBA" id="ARBA00022448"/>
    </source>
</evidence>
<dbReference type="InterPro" id="IPR008250">
    <property type="entry name" value="ATPase_P-typ_transduc_dom_A_sf"/>
</dbReference>
<dbReference type="OrthoDB" id="116380at2759"/>
<evidence type="ECO:0000313" key="19">
    <source>
        <dbReference type="EMBL" id="OQV24443.1"/>
    </source>
</evidence>
<keyword evidence="2 16" id="KW-0813">Transport</keyword>
<feature type="transmembrane region" description="Helical" evidence="16">
    <location>
        <begin position="402"/>
        <end position="426"/>
    </location>
</feature>
<dbReference type="GO" id="GO:0046872">
    <property type="term" value="F:metal ion binding"/>
    <property type="evidence" value="ECO:0007669"/>
    <property type="project" value="UniProtKB-KW"/>
</dbReference>
<comment type="function">
    <text evidence="16">Catalyzes the hydrolysis of ATP coupled with the transport of calcium.</text>
</comment>
<dbReference type="NCBIfam" id="TIGR01517">
    <property type="entry name" value="ATPase-IIB_Ca"/>
    <property type="match status" value="1"/>
</dbReference>
<name>A0A1W0XAB6_HYPEX</name>
<evidence type="ECO:0000256" key="12">
    <source>
        <dbReference type="ARBA" id="ARBA00022989"/>
    </source>
</evidence>
<keyword evidence="13" id="KW-0186">Copper</keyword>
<feature type="transmembrane region" description="Helical" evidence="16">
    <location>
        <begin position="119"/>
        <end position="138"/>
    </location>
</feature>
<protein>
    <recommendedName>
        <fullName evidence="16">Calcium-transporting ATPase</fullName>
        <ecNumber evidence="16">7.2.2.10</ecNumber>
    </recommendedName>
</protein>
<dbReference type="InterPro" id="IPR044492">
    <property type="entry name" value="P_typ_ATPase_HD_dom"/>
</dbReference>
<dbReference type="SFLD" id="SFLDF00027">
    <property type="entry name" value="p-type_atpase"/>
    <property type="match status" value="1"/>
</dbReference>
<dbReference type="InterPro" id="IPR001757">
    <property type="entry name" value="P_typ_ATPase"/>
</dbReference>
<dbReference type="InterPro" id="IPR006068">
    <property type="entry name" value="ATPase_P-typ_cation-transptr_C"/>
</dbReference>
<dbReference type="FunFam" id="1.20.1110.10:FF:000014">
    <property type="entry name" value="Calcium-transporting ATPase"/>
    <property type="match status" value="1"/>
</dbReference>
<dbReference type="GO" id="GO:0006825">
    <property type="term" value="P:copper ion transport"/>
    <property type="evidence" value="ECO:0007669"/>
    <property type="project" value="UniProtKB-KW"/>
</dbReference>
<keyword evidence="8 16" id="KW-0106">Calcium</keyword>
<keyword evidence="5" id="KW-0479">Metal-binding</keyword>
<dbReference type="InterPro" id="IPR023298">
    <property type="entry name" value="ATPase_P-typ_TM_dom_sf"/>
</dbReference>
<dbReference type="FunFam" id="2.70.150.10:FF:000001">
    <property type="entry name" value="Calcium-transporting ATPase"/>
    <property type="match status" value="1"/>
</dbReference>
<gene>
    <name evidence="19" type="ORF">BV898_01507</name>
</gene>
<keyword evidence="11" id="KW-1278">Translocase</keyword>
<proteinExistence type="inferred from homology"/>
<dbReference type="InterPro" id="IPR023299">
    <property type="entry name" value="ATPase_P-typ_cyto_dom_N"/>
</dbReference>
<dbReference type="Gene3D" id="3.40.1110.10">
    <property type="entry name" value="Calcium-transporting ATPase, cytoplasmic domain N"/>
    <property type="match status" value="1"/>
</dbReference>
<sequence>MCPYTHQRELVVPGPRASYGKKECEVLIEIPPRNFNLKLEDLSGLMELNGDAVKERVDAEYGSMVGLCTELHTSVTEGIADDAGKHNRRIQTYGTNVIPMKKPKTFIHLMLMALKEPTLIILEIAAAISLALSIWNIFRPGAEAGAGSHEWIESVAIALVVVVIVLLSAINDYHKEQQFRTLQNRVHEEHKVPVIRNGKLAPVPVQKLVVGDVCLLKYGDVVPADGLVLQSHELRLDESSLTGESDPVRKDSEKDCRVLAGTHVIEGSGKIVIIAVGLNSQTGKIYKLLGTVNDKPKHKKKHAGQANGDALQPSESENASLDIPIDDPALSKKSADTARKLKNHSVFQNKLNVLTYKIGLLGFVCASATAVIIIIRFCIHNYGVLKNDWSSDDLTIILDSVIVGITILVAAIPEGLPLAVTLTLAFSAKKMMQDHNLVRHLFACETMGCATTICSDKTGTLTTNRMTVTAAWFGRDIHIIPGHLPLDEVTKELVCTAIAVNSSYSSDVIITPSAPLEQRGNKTECALLHFVQSSANMDYHSIRQANPEDSFAKVYTFNSSRKSMSTVLRIAGGYRVFCKGAAEIVLAKCSSVLDESGTTYPLTAERFDVISQKVISSMASDGLRTLCVAYRDINTSNGRQDFGDNAQTIDFENENSVVSGLTCLGIFGVEDPVRPEVPKAIRRCQGAGVTVRMVTGDNVETARSIARKCGIIRDGDESLVLEGKEFNRLITDELGNISQMKLDKIWPSLRVLARSTPKDKFTLVEGIINSKATKHREVVAVTGDGTNDAPALKKADVGFAMGIAGTDVAKEASDIILTDDNFISIVKACMWGRNIFDNVSKFLQFQLTVNVAALSVSIISACVLGDTPLKAVPMLWINMIQDTLGSLALATEPPGDALLKRKPYGRKKQIISTTIARNILGQGIYQTVVLLSLLFLGPKYFEIHEIRQIGHVAGDPSVLYTLIFNALVVMTSFNLINARCIHNEANVFTGIFRNIYFPVLWTLMMVTQVLVVEFGGYAFSTTPLSVEQWGISLFFGVGSLLWYHVLRLIPTKRRKMPFLEM</sequence>
<evidence type="ECO:0000256" key="11">
    <source>
        <dbReference type="ARBA" id="ARBA00022967"/>
    </source>
</evidence>
<dbReference type="GO" id="GO:0005886">
    <property type="term" value="C:plasma membrane"/>
    <property type="evidence" value="ECO:0007669"/>
    <property type="project" value="TreeGrafter"/>
</dbReference>
<dbReference type="InterPro" id="IPR006408">
    <property type="entry name" value="P-type_ATPase_IIB"/>
</dbReference>
<dbReference type="PROSITE" id="PS00154">
    <property type="entry name" value="ATPASE_E1_E2"/>
    <property type="match status" value="1"/>
</dbReference>
<dbReference type="Proteomes" id="UP000192578">
    <property type="component" value="Unassembled WGS sequence"/>
</dbReference>
<dbReference type="AlphaFoldDB" id="A0A1W0XAB6"/>
<feature type="transmembrane region" description="Helical" evidence="16">
    <location>
        <begin position="358"/>
        <end position="382"/>
    </location>
</feature>
<feature type="domain" description="Cation-transporting P-type ATPase N-terminal" evidence="18">
    <location>
        <begin position="60"/>
        <end position="134"/>
    </location>
</feature>
<dbReference type="CDD" id="cd02081">
    <property type="entry name" value="P-type_ATPase_Ca_PMCA-like"/>
    <property type="match status" value="1"/>
</dbReference>
<dbReference type="Pfam" id="PF08282">
    <property type="entry name" value="Hydrolase_3"/>
    <property type="match status" value="1"/>
</dbReference>
<feature type="transmembrane region" description="Helical" evidence="16">
    <location>
        <begin position="915"/>
        <end position="937"/>
    </location>
</feature>
<evidence type="ECO:0000256" key="5">
    <source>
        <dbReference type="ARBA" id="ARBA00022723"/>
    </source>
</evidence>
<dbReference type="Pfam" id="PF13246">
    <property type="entry name" value="Cation_ATPase"/>
    <property type="match status" value="1"/>
</dbReference>
<dbReference type="GO" id="GO:0005388">
    <property type="term" value="F:P-type calcium transporter activity"/>
    <property type="evidence" value="ECO:0007669"/>
    <property type="project" value="UniProtKB-EC"/>
</dbReference>
<evidence type="ECO:0000313" key="20">
    <source>
        <dbReference type="Proteomes" id="UP000192578"/>
    </source>
</evidence>
<dbReference type="Pfam" id="PF00690">
    <property type="entry name" value="Cation_ATPase_N"/>
    <property type="match status" value="1"/>
</dbReference>
<evidence type="ECO:0000256" key="16">
    <source>
        <dbReference type="RuleBase" id="RU361146"/>
    </source>
</evidence>
<organism evidence="19 20">
    <name type="scientific">Hypsibius exemplaris</name>
    <name type="common">Freshwater tardigrade</name>
    <dbReference type="NCBI Taxonomy" id="2072580"/>
    <lineage>
        <taxon>Eukaryota</taxon>
        <taxon>Metazoa</taxon>
        <taxon>Ecdysozoa</taxon>
        <taxon>Tardigrada</taxon>
        <taxon>Eutardigrada</taxon>
        <taxon>Parachela</taxon>
        <taxon>Hypsibioidea</taxon>
        <taxon>Hypsibiidae</taxon>
        <taxon>Hypsibius</taxon>
    </lineage>
</organism>
<dbReference type="Gene3D" id="1.20.1110.10">
    <property type="entry name" value="Calcium-transporting ATPase, transmembrane domain"/>
    <property type="match status" value="3"/>
</dbReference>
<dbReference type="SUPFAM" id="SSF81665">
    <property type="entry name" value="Calcium ATPase, transmembrane domain M"/>
    <property type="match status" value="1"/>
</dbReference>
<evidence type="ECO:0000256" key="3">
    <source>
        <dbReference type="ARBA" id="ARBA00022568"/>
    </source>
</evidence>
<evidence type="ECO:0000256" key="6">
    <source>
        <dbReference type="ARBA" id="ARBA00022741"/>
    </source>
</evidence>
<keyword evidence="15 16" id="KW-0472">Membrane</keyword>
<accession>A0A1W0XAB6</accession>
<dbReference type="InterPro" id="IPR023214">
    <property type="entry name" value="HAD_sf"/>
</dbReference>
<evidence type="ECO:0000256" key="15">
    <source>
        <dbReference type="ARBA" id="ARBA00023136"/>
    </source>
</evidence>
<dbReference type="SUPFAM" id="SSF81653">
    <property type="entry name" value="Calcium ATPase, transduction domain A"/>
    <property type="match status" value="1"/>
</dbReference>
<evidence type="ECO:0000256" key="14">
    <source>
        <dbReference type="ARBA" id="ARBA00023065"/>
    </source>
</evidence>
<dbReference type="EC" id="7.2.2.10" evidence="16"/>
<dbReference type="GO" id="GO:0016887">
    <property type="term" value="F:ATP hydrolysis activity"/>
    <property type="evidence" value="ECO:0007669"/>
    <property type="project" value="InterPro"/>
</dbReference>
<feature type="transmembrane region" description="Helical" evidence="16">
    <location>
        <begin position="150"/>
        <end position="170"/>
    </location>
</feature>
<evidence type="ECO:0000256" key="8">
    <source>
        <dbReference type="ARBA" id="ARBA00022837"/>
    </source>
</evidence>
<keyword evidence="10" id="KW-0460">Magnesium</keyword>
<comment type="subcellular location">
    <subcellularLocation>
        <location evidence="1">Endomembrane system</location>
        <topology evidence="1">Multi-pass membrane protein</topology>
    </subcellularLocation>
    <subcellularLocation>
        <location evidence="16">Membrane</location>
        <topology evidence="16">Multi-pass membrane protein</topology>
    </subcellularLocation>
</comment>
<dbReference type="GO" id="GO:0012505">
    <property type="term" value="C:endomembrane system"/>
    <property type="evidence" value="ECO:0007669"/>
    <property type="project" value="UniProtKB-SubCell"/>
</dbReference>
<evidence type="ECO:0000256" key="4">
    <source>
        <dbReference type="ARBA" id="ARBA00022692"/>
    </source>
</evidence>
<keyword evidence="6 16" id="KW-0547">Nucleotide-binding</keyword>
<evidence type="ECO:0000256" key="9">
    <source>
        <dbReference type="ARBA" id="ARBA00022840"/>
    </source>
</evidence>
<dbReference type="InterPro" id="IPR004014">
    <property type="entry name" value="ATPase_P-typ_cation-transptr_N"/>
</dbReference>
<keyword evidence="12 16" id="KW-1133">Transmembrane helix</keyword>
<comment type="caution">
    <text evidence="16">Lacks conserved residue(s) required for the propagation of feature annotation.</text>
</comment>